<evidence type="ECO:0000313" key="6">
    <source>
        <dbReference type="Proteomes" id="UP000838756"/>
    </source>
</evidence>
<accession>A0A8S4QKT2</accession>
<dbReference type="GO" id="GO:0005615">
    <property type="term" value="C:extracellular space"/>
    <property type="evidence" value="ECO:0007669"/>
    <property type="project" value="InterPro"/>
</dbReference>
<dbReference type="Pfam" id="PF07678">
    <property type="entry name" value="TED_complement"/>
    <property type="match status" value="1"/>
</dbReference>
<evidence type="ECO:0000256" key="1">
    <source>
        <dbReference type="ARBA" id="ARBA00022729"/>
    </source>
</evidence>
<dbReference type="AlphaFoldDB" id="A0A8S4QKT2"/>
<reference evidence="5" key="1">
    <citation type="submission" date="2022-03" db="EMBL/GenBank/DDBJ databases">
        <authorList>
            <person name="Lindestad O."/>
        </authorList>
    </citation>
    <scope>NUCLEOTIDE SEQUENCE</scope>
</reference>
<feature type="signal peptide" evidence="3">
    <location>
        <begin position="1"/>
        <end position="20"/>
    </location>
</feature>
<gene>
    <name evidence="5" type="primary">jg22618</name>
    <name evidence="5" type="ORF">PAEG_LOCUS2901</name>
</gene>
<dbReference type="PANTHER" id="PTHR11412:SF136">
    <property type="entry name" value="CD109 ANTIGEN"/>
    <property type="match status" value="1"/>
</dbReference>
<dbReference type="SUPFAM" id="SSF48239">
    <property type="entry name" value="Terpenoid cyclases/Protein prenyltransferases"/>
    <property type="match status" value="1"/>
</dbReference>
<evidence type="ECO:0000256" key="2">
    <source>
        <dbReference type="ARBA" id="ARBA00022966"/>
    </source>
</evidence>
<dbReference type="OrthoDB" id="7466215at2759"/>
<sequence>MARLATNLLALTFLEPTSTAAIIAKDHVARGFTRQLQYVHPTGGFSAFGVADPSSSTWLTAFCVRYLRKAYRTISGDAPYPPAIHRAE</sequence>
<comment type="caution">
    <text evidence="5">The sequence shown here is derived from an EMBL/GenBank/DDBJ whole genome shotgun (WGS) entry which is preliminary data.</text>
</comment>
<evidence type="ECO:0000313" key="5">
    <source>
        <dbReference type="EMBL" id="CAH2211055.1"/>
    </source>
</evidence>
<feature type="chain" id="PRO_5035712406" evidence="3">
    <location>
        <begin position="21"/>
        <end position="88"/>
    </location>
</feature>
<dbReference type="Proteomes" id="UP000838756">
    <property type="component" value="Unassembled WGS sequence"/>
</dbReference>
<feature type="non-terminal residue" evidence="5">
    <location>
        <position position="1"/>
    </location>
</feature>
<keyword evidence="6" id="KW-1185">Reference proteome</keyword>
<dbReference type="Gene3D" id="1.50.10.20">
    <property type="match status" value="1"/>
</dbReference>
<dbReference type="InterPro" id="IPR011626">
    <property type="entry name" value="Alpha-macroglobulin_TED"/>
</dbReference>
<dbReference type="InterPro" id="IPR008930">
    <property type="entry name" value="Terpenoid_cyclase/PrenylTrfase"/>
</dbReference>
<feature type="domain" description="Alpha-macroglobulin-like TED" evidence="4">
    <location>
        <begin position="1"/>
        <end position="77"/>
    </location>
</feature>
<evidence type="ECO:0000256" key="3">
    <source>
        <dbReference type="SAM" id="SignalP"/>
    </source>
</evidence>
<dbReference type="PANTHER" id="PTHR11412">
    <property type="entry name" value="MACROGLOBULIN / COMPLEMENT"/>
    <property type="match status" value="1"/>
</dbReference>
<evidence type="ECO:0000259" key="4">
    <source>
        <dbReference type="Pfam" id="PF07678"/>
    </source>
</evidence>
<dbReference type="InterPro" id="IPR050473">
    <property type="entry name" value="A2M/Complement_sys"/>
</dbReference>
<keyword evidence="1 3" id="KW-0732">Signal</keyword>
<organism evidence="5 6">
    <name type="scientific">Pararge aegeria aegeria</name>
    <dbReference type="NCBI Taxonomy" id="348720"/>
    <lineage>
        <taxon>Eukaryota</taxon>
        <taxon>Metazoa</taxon>
        <taxon>Ecdysozoa</taxon>
        <taxon>Arthropoda</taxon>
        <taxon>Hexapoda</taxon>
        <taxon>Insecta</taxon>
        <taxon>Pterygota</taxon>
        <taxon>Neoptera</taxon>
        <taxon>Endopterygota</taxon>
        <taxon>Lepidoptera</taxon>
        <taxon>Glossata</taxon>
        <taxon>Ditrysia</taxon>
        <taxon>Papilionoidea</taxon>
        <taxon>Nymphalidae</taxon>
        <taxon>Satyrinae</taxon>
        <taxon>Satyrini</taxon>
        <taxon>Parargina</taxon>
        <taxon>Pararge</taxon>
    </lineage>
</organism>
<keyword evidence="2" id="KW-0882">Thioester bond</keyword>
<dbReference type="EMBL" id="CAKXAJ010009048">
    <property type="protein sequence ID" value="CAH2211055.1"/>
    <property type="molecule type" value="Genomic_DNA"/>
</dbReference>
<name>A0A8S4QKT2_9NEOP</name>
<protein>
    <submittedName>
        <fullName evidence="5">Jg22618 protein</fullName>
    </submittedName>
</protein>
<proteinExistence type="predicted"/>